<name>A0A2P2M107_RHIMU</name>
<proteinExistence type="predicted"/>
<organism evidence="1">
    <name type="scientific">Rhizophora mucronata</name>
    <name type="common">Asiatic mangrove</name>
    <dbReference type="NCBI Taxonomy" id="61149"/>
    <lineage>
        <taxon>Eukaryota</taxon>
        <taxon>Viridiplantae</taxon>
        <taxon>Streptophyta</taxon>
        <taxon>Embryophyta</taxon>
        <taxon>Tracheophyta</taxon>
        <taxon>Spermatophyta</taxon>
        <taxon>Magnoliopsida</taxon>
        <taxon>eudicotyledons</taxon>
        <taxon>Gunneridae</taxon>
        <taxon>Pentapetalae</taxon>
        <taxon>rosids</taxon>
        <taxon>fabids</taxon>
        <taxon>Malpighiales</taxon>
        <taxon>Rhizophoraceae</taxon>
        <taxon>Rhizophora</taxon>
    </lineage>
</organism>
<accession>A0A2P2M107</accession>
<dbReference type="EMBL" id="GGEC01043428">
    <property type="protein sequence ID" value="MBX23912.1"/>
    <property type="molecule type" value="Transcribed_RNA"/>
</dbReference>
<evidence type="ECO:0000313" key="1">
    <source>
        <dbReference type="EMBL" id="MBX23912.1"/>
    </source>
</evidence>
<protein>
    <submittedName>
        <fullName evidence="1">5'-3' exoribonuclease 3-like isoform X1</fullName>
    </submittedName>
</protein>
<reference evidence="1" key="1">
    <citation type="submission" date="2018-02" db="EMBL/GenBank/DDBJ databases">
        <title>Rhizophora mucronata_Transcriptome.</title>
        <authorList>
            <person name="Meera S.P."/>
            <person name="Sreeshan A."/>
            <person name="Augustine A."/>
        </authorList>
    </citation>
    <scope>NUCLEOTIDE SEQUENCE</scope>
    <source>
        <tissue evidence="1">Leaf</tissue>
    </source>
</reference>
<sequence length="31" mass="3552">MAKGMLGRVLQSCLSLMKLAYLQRFKKLNIP</sequence>
<dbReference type="AlphaFoldDB" id="A0A2P2M107"/>